<dbReference type="PANTHER" id="PTHR44324">
    <property type="entry name" value="WD40 REPEAT DOMAIN 95"/>
    <property type="match status" value="1"/>
</dbReference>
<evidence type="ECO:0000256" key="5">
    <source>
        <dbReference type="SAM" id="MobiDB-lite"/>
    </source>
</evidence>
<name>A0AAN7P6F0_9COLE</name>
<dbReference type="SUPFAM" id="SSF50978">
    <property type="entry name" value="WD40 repeat-like"/>
    <property type="match status" value="3"/>
</dbReference>
<evidence type="ECO:0000256" key="1">
    <source>
        <dbReference type="ARBA" id="ARBA00014901"/>
    </source>
</evidence>
<dbReference type="InterPro" id="IPR015943">
    <property type="entry name" value="WD40/YVTN_repeat-like_dom_sf"/>
</dbReference>
<dbReference type="Pfam" id="PF00400">
    <property type="entry name" value="WD40"/>
    <property type="match status" value="3"/>
</dbReference>
<protein>
    <recommendedName>
        <fullName evidence="1">WD repeat-containing protein on Y chromosome</fullName>
    </recommendedName>
</protein>
<sequence length="978" mass="109271">MCRDGWVTWDEFVSHLILGFQEKEVSREFQSLDLPISKLPRIIRSNHRHPINRITFVPTIKNDGSHNHIDGNYLSVCKDGSINYWTLDLKLDRSVQSTCPELKVQTTWILDVACLPDVSIICTSSSERDLRFYDTSARKFELRIMITSLDEAVVCMHYEFNTDEPEESQLIMGDMSGSVKILLFCPIGRGPFKSQPGTPLLYVRYEKVIRGLVPGFRIIEFKNLHTDWVRQVSYYKNLHCFVSCSVCLKAAMHIKDVSENKISYVYKIPKGAWCFDIAETAHVIATGGPDSLVRIWNPFVPSKPSAIFSGHHTGVCNLIFQDSGKKLFSISKDKCIKVWDVLAQVCVQTYVDVPNELGEHNDFVVFYNPDNRHLLMGSMAIVILELCPLLSGEHTDGTTHSRGVSVVLYNSLFKVVLTCGLDSFIIVWNPWSGRRMSVVRDAHTRLVHGESIPVEITAATFDPGNQLLLTGASNGSLKIWNFNTGSCLRNMSIESECEITAVLWITGRILAIGWNRHVTEFPDGGGGASSGGASSKSWDTRHSEDVLCATARVPQALVTSSYNGELIMWRLETGQPYKRYNVANPTGRIKIQYKKDEKKRGASVPTPSSRTSKGSRTASVFSKKSMVGTKSTKVSHTPVGISLGSPEARARKLSTVNIPETCVPLRGLAIHSMIFLSGRPMMPGVATLLVAVENGTIQVWSHHPGSGFLTAFQVVHTAGDYVISMATDNENEFLFTGTTAGYIKVWLMTDYYPPTPTKACIPKYRLQFPFMWKDAIDGRAKRANRGQPKPVLLSSYKAHMLPVSTLIYLDDAQILISGSADCTCRLWTRGGRYLGTLGTFKPWIPIQVDTPPGEDHPYPIPTDIKRIASSSTLKRVSAEDEGKTTVRVDITKANVYGKRLDEPILGNYFKLPDRDTGRYEFSLDTTFAYIPVYQHLIMPPPKVLPRPRTPESIAALRLKKEEMQKLATRSSRISMRPP</sequence>
<dbReference type="SMART" id="SM00320">
    <property type="entry name" value="WD40"/>
    <property type="match status" value="9"/>
</dbReference>
<proteinExistence type="predicted"/>
<keyword evidence="7" id="KW-1185">Reference proteome</keyword>
<dbReference type="PROSITE" id="PS50294">
    <property type="entry name" value="WD_REPEATS_REGION"/>
    <property type="match status" value="2"/>
</dbReference>
<keyword evidence="3" id="KW-0677">Repeat</keyword>
<gene>
    <name evidence="6" type="ORF">RN001_012598</name>
</gene>
<reference evidence="7" key="1">
    <citation type="submission" date="2023-01" db="EMBL/GenBank/DDBJ databases">
        <title>Key to firefly adult light organ development and bioluminescence: homeobox transcription factors regulate luciferase expression and transportation to peroxisome.</title>
        <authorList>
            <person name="Fu X."/>
        </authorList>
    </citation>
    <scope>NUCLEOTIDE SEQUENCE [LARGE SCALE GENOMIC DNA]</scope>
</reference>
<dbReference type="InterPro" id="IPR051242">
    <property type="entry name" value="WD-EF-hand_domain"/>
</dbReference>
<feature type="repeat" description="WD" evidence="4">
    <location>
        <begin position="456"/>
        <end position="490"/>
    </location>
</feature>
<dbReference type="EMBL" id="JARPUR010000005">
    <property type="protein sequence ID" value="KAK4876176.1"/>
    <property type="molecule type" value="Genomic_DNA"/>
</dbReference>
<keyword evidence="2 4" id="KW-0853">WD repeat</keyword>
<evidence type="ECO:0000256" key="2">
    <source>
        <dbReference type="ARBA" id="ARBA00022574"/>
    </source>
</evidence>
<dbReference type="InterPro" id="IPR001680">
    <property type="entry name" value="WD40_rpt"/>
</dbReference>
<feature type="repeat" description="WD" evidence="4">
    <location>
        <begin position="308"/>
        <end position="349"/>
    </location>
</feature>
<evidence type="ECO:0000256" key="3">
    <source>
        <dbReference type="ARBA" id="ARBA00022737"/>
    </source>
</evidence>
<dbReference type="InterPro" id="IPR019775">
    <property type="entry name" value="WD40_repeat_CS"/>
</dbReference>
<organism evidence="6 7">
    <name type="scientific">Aquatica leii</name>
    <dbReference type="NCBI Taxonomy" id="1421715"/>
    <lineage>
        <taxon>Eukaryota</taxon>
        <taxon>Metazoa</taxon>
        <taxon>Ecdysozoa</taxon>
        <taxon>Arthropoda</taxon>
        <taxon>Hexapoda</taxon>
        <taxon>Insecta</taxon>
        <taxon>Pterygota</taxon>
        <taxon>Neoptera</taxon>
        <taxon>Endopterygota</taxon>
        <taxon>Coleoptera</taxon>
        <taxon>Polyphaga</taxon>
        <taxon>Elateriformia</taxon>
        <taxon>Elateroidea</taxon>
        <taxon>Lampyridae</taxon>
        <taxon>Luciolinae</taxon>
        <taxon>Aquatica</taxon>
    </lineage>
</organism>
<feature type="region of interest" description="Disordered" evidence="5">
    <location>
        <begin position="591"/>
        <end position="622"/>
    </location>
</feature>
<dbReference type="PROSITE" id="PS50082">
    <property type="entry name" value="WD_REPEATS_2"/>
    <property type="match status" value="3"/>
</dbReference>
<dbReference type="InterPro" id="IPR036322">
    <property type="entry name" value="WD40_repeat_dom_sf"/>
</dbReference>
<comment type="caution">
    <text evidence="6">The sequence shown here is derived from an EMBL/GenBank/DDBJ whole genome shotgun (WGS) entry which is preliminary data.</text>
</comment>
<feature type="compositionally biased region" description="Polar residues" evidence="5">
    <location>
        <begin position="605"/>
        <end position="622"/>
    </location>
</feature>
<dbReference type="Gene3D" id="2.130.10.10">
    <property type="entry name" value="YVTN repeat-like/Quinoprotein amine dehydrogenase"/>
    <property type="match status" value="4"/>
</dbReference>
<dbReference type="AlphaFoldDB" id="A0AAN7P6F0"/>
<evidence type="ECO:0000313" key="6">
    <source>
        <dbReference type="EMBL" id="KAK4876176.1"/>
    </source>
</evidence>
<feature type="repeat" description="WD" evidence="4">
    <location>
        <begin position="796"/>
        <end position="827"/>
    </location>
</feature>
<evidence type="ECO:0000256" key="4">
    <source>
        <dbReference type="PROSITE-ProRule" id="PRU00221"/>
    </source>
</evidence>
<dbReference type="Proteomes" id="UP001353858">
    <property type="component" value="Unassembled WGS sequence"/>
</dbReference>
<accession>A0AAN7P6F0</accession>
<dbReference type="PROSITE" id="PS00678">
    <property type="entry name" value="WD_REPEATS_1"/>
    <property type="match status" value="2"/>
</dbReference>
<evidence type="ECO:0000313" key="7">
    <source>
        <dbReference type="Proteomes" id="UP001353858"/>
    </source>
</evidence>
<dbReference type="PANTHER" id="PTHR44324:SF6">
    <property type="entry name" value="EF-HAND CALCIUM BINDING DOMAIN 8"/>
    <property type="match status" value="1"/>
</dbReference>